<keyword evidence="4" id="KW-1133">Transmembrane helix</keyword>
<feature type="non-terminal residue" evidence="6">
    <location>
        <position position="97"/>
    </location>
</feature>
<dbReference type="AlphaFoldDB" id="A9UWI7"/>
<dbReference type="KEGG" id="mbr:MONBRDRAFT_3096"/>
<comment type="similarity">
    <text evidence="2">Belongs to the TMEM120 family.</text>
</comment>
<evidence type="ECO:0000313" key="7">
    <source>
        <dbReference type="Proteomes" id="UP000001357"/>
    </source>
</evidence>
<organism evidence="6 7">
    <name type="scientific">Monosiga brevicollis</name>
    <name type="common">Choanoflagellate</name>
    <dbReference type="NCBI Taxonomy" id="81824"/>
    <lineage>
        <taxon>Eukaryota</taxon>
        <taxon>Choanoflagellata</taxon>
        <taxon>Craspedida</taxon>
        <taxon>Salpingoecidae</taxon>
        <taxon>Monosiga</taxon>
    </lineage>
</organism>
<protein>
    <recommendedName>
        <fullName evidence="8">Very-long-chain 3-oxoacyl-CoA synthase</fullName>
    </recommendedName>
</protein>
<evidence type="ECO:0000313" key="6">
    <source>
        <dbReference type="EMBL" id="EDQ90219.1"/>
    </source>
</evidence>
<dbReference type="PANTHER" id="PTHR21433:SF0">
    <property type="entry name" value="TRANSMEMBRANE PROTEIN 120 HOMOLOG"/>
    <property type="match status" value="1"/>
</dbReference>
<keyword evidence="5" id="KW-0472">Membrane</keyword>
<reference evidence="6 7" key="1">
    <citation type="journal article" date="2008" name="Nature">
        <title>The genome of the choanoflagellate Monosiga brevicollis and the origin of metazoans.</title>
        <authorList>
            <consortium name="JGI Sequencing"/>
            <person name="King N."/>
            <person name="Westbrook M.J."/>
            <person name="Young S.L."/>
            <person name="Kuo A."/>
            <person name="Abedin M."/>
            <person name="Chapman J."/>
            <person name="Fairclough S."/>
            <person name="Hellsten U."/>
            <person name="Isogai Y."/>
            <person name="Letunic I."/>
            <person name="Marr M."/>
            <person name="Pincus D."/>
            <person name="Putnam N."/>
            <person name="Rokas A."/>
            <person name="Wright K.J."/>
            <person name="Zuzow R."/>
            <person name="Dirks W."/>
            <person name="Good M."/>
            <person name="Goodstein D."/>
            <person name="Lemons D."/>
            <person name="Li W."/>
            <person name="Lyons J.B."/>
            <person name="Morris A."/>
            <person name="Nichols S."/>
            <person name="Richter D.J."/>
            <person name="Salamov A."/>
            <person name="Bork P."/>
            <person name="Lim W.A."/>
            <person name="Manning G."/>
            <person name="Miller W.T."/>
            <person name="McGinnis W."/>
            <person name="Shapiro H."/>
            <person name="Tjian R."/>
            <person name="Grigoriev I.V."/>
            <person name="Rokhsar D."/>
        </authorList>
    </citation>
    <scope>NUCLEOTIDE SEQUENCE [LARGE SCALE GENOMIC DNA]</scope>
    <source>
        <strain evidence="7">MX1 / ATCC 50154</strain>
    </source>
</reference>
<dbReference type="InterPro" id="IPR012926">
    <property type="entry name" value="TMEM120A/B"/>
</dbReference>
<gene>
    <name evidence="6" type="ORF">MONBRDRAFT_3096</name>
</gene>
<feature type="non-terminal residue" evidence="6">
    <location>
        <position position="1"/>
    </location>
</feature>
<evidence type="ECO:0000256" key="5">
    <source>
        <dbReference type="ARBA" id="ARBA00023136"/>
    </source>
</evidence>
<evidence type="ECO:0000256" key="2">
    <source>
        <dbReference type="ARBA" id="ARBA00009700"/>
    </source>
</evidence>
<dbReference type="InParanoid" id="A9UWI7"/>
<dbReference type="RefSeq" id="XP_001744986.1">
    <property type="nucleotide sequence ID" value="XM_001744934.1"/>
</dbReference>
<dbReference type="eggNOG" id="KOG4758">
    <property type="taxonomic scope" value="Eukaryota"/>
</dbReference>
<evidence type="ECO:0008006" key="8">
    <source>
        <dbReference type="Google" id="ProtNLM"/>
    </source>
</evidence>
<dbReference type="Proteomes" id="UP000001357">
    <property type="component" value="Unassembled WGS sequence"/>
</dbReference>
<dbReference type="Pfam" id="PF07851">
    <property type="entry name" value="TMEM120A-B"/>
    <property type="match status" value="1"/>
</dbReference>
<name>A9UWI7_MONBE</name>
<evidence type="ECO:0000256" key="4">
    <source>
        <dbReference type="ARBA" id="ARBA00022989"/>
    </source>
</evidence>
<dbReference type="PANTHER" id="PTHR21433">
    <property type="entry name" value="TRANSMEMBRANE PROTEIN INDUCED BY TUMOR NECROSIS FACTOR ALPHA"/>
    <property type="match status" value="1"/>
</dbReference>
<dbReference type="EMBL" id="CH991548">
    <property type="protein sequence ID" value="EDQ90219.1"/>
    <property type="molecule type" value="Genomic_DNA"/>
</dbReference>
<evidence type="ECO:0000256" key="3">
    <source>
        <dbReference type="ARBA" id="ARBA00022692"/>
    </source>
</evidence>
<accession>A9UWI7</accession>
<sequence length="97" mass="11517">FYVFLGWYYGSVTIRELILKANGSNIKLWWLFHHYSSIVVSAVLLLWSHTPACLEFEYYFKIFSIYQGIVQVMQYRYQSATLYKKRALGESQLLDTT</sequence>
<dbReference type="GeneID" id="5890298"/>
<proteinExistence type="inferred from homology"/>
<dbReference type="GO" id="GO:0016020">
    <property type="term" value="C:membrane"/>
    <property type="evidence" value="ECO:0007669"/>
    <property type="project" value="UniProtKB-SubCell"/>
</dbReference>
<evidence type="ECO:0000256" key="1">
    <source>
        <dbReference type="ARBA" id="ARBA00004141"/>
    </source>
</evidence>
<comment type="subcellular location">
    <subcellularLocation>
        <location evidence="1">Membrane</location>
        <topology evidence="1">Multi-pass membrane protein</topology>
    </subcellularLocation>
</comment>
<keyword evidence="3" id="KW-0812">Transmembrane</keyword>
<keyword evidence="7" id="KW-1185">Reference proteome</keyword>